<dbReference type="InterPro" id="IPR029058">
    <property type="entry name" value="AB_hydrolase_fold"/>
</dbReference>
<evidence type="ECO:0000256" key="2">
    <source>
        <dbReference type="ARBA" id="ARBA00022963"/>
    </source>
</evidence>
<comment type="caution">
    <text evidence="4">The sequence shown here is derived from an EMBL/GenBank/DDBJ whole genome shotgun (WGS) entry which is preliminary data.</text>
</comment>
<keyword evidence="3" id="KW-0443">Lipid metabolism</keyword>
<protein>
    <submittedName>
        <fullName evidence="4">Alpha/beta hydrolase</fullName>
    </submittedName>
</protein>
<dbReference type="InterPro" id="IPR016986">
    <property type="entry name" value="UCP031982_abhydr"/>
</dbReference>
<evidence type="ECO:0000256" key="3">
    <source>
        <dbReference type="ARBA" id="ARBA00023098"/>
    </source>
</evidence>
<keyword evidence="1 4" id="KW-0378">Hydrolase</keyword>
<sequence length="292" mass="32468">MIDYFFAGYTKINIDSISKETKLPLHIFYPSDIPEKLEKLGPFQLDLAVDATPKNGNYPLVIFSHGSGSMPLLFRTLGQYLARNGFIIGMLEHPGNNRVDNSLVDTVDNLISRPTDLQTAIDWFWETSEFKSILISETVSLIGHSMGGYSALALAGGKPTPLPQEAADARPLILAKDPRVKSIILLAPATVWFREKGALSDIDIPILMYTAVLDTFTPKMPHAYIVMEGINNTKQIIYREVENAGHFSFMSVYPNELKSAALPPSQDPPGFNRQDFLDRLNPEIAEFLLKAI</sequence>
<evidence type="ECO:0000256" key="1">
    <source>
        <dbReference type="ARBA" id="ARBA00022801"/>
    </source>
</evidence>
<evidence type="ECO:0000313" key="5">
    <source>
        <dbReference type="Proteomes" id="UP000468388"/>
    </source>
</evidence>
<accession>A0A6N8J9G9</accession>
<dbReference type="Pfam" id="PF03403">
    <property type="entry name" value="PAF-AH_p_II"/>
    <property type="match status" value="1"/>
</dbReference>
<dbReference type="GO" id="GO:0003847">
    <property type="term" value="F:1-alkyl-2-acetylglycerophosphocholine esterase activity"/>
    <property type="evidence" value="ECO:0007669"/>
    <property type="project" value="TreeGrafter"/>
</dbReference>
<dbReference type="OrthoDB" id="9814760at2"/>
<keyword evidence="2" id="KW-0442">Lipid degradation</keyword>
<dbReference type="SUPFAM" id="SSF53474">
    <property type="entry name" value="alpha/beta-Hydrolases"/>
    <property type="match status" value="1"/>
</dbReference>
<name>A0A6N8J9G9_9BACT</name>
<dbReference type="PIRSF" id="PIRSF031982">
    <property type="entry name" value="UCP031982_abhydr"/>
    <property type="match status" value="1"/>
</dbReference>
<keyword evidence="5" id="KW-1185">Reference proteome</keyword>
<dbReference type="GO" id="GO:0016042">
    <property type="term" value="P:lipid catabolic process"/>
    <property type="evidence" value="ECO:0007669"/>
    <property type="project" value="UniProtKB-KW"/>
</dbReference>
<gene>
    <name evidence="4" type="ORF">GO495_13615</name>
</gene>
<dbReference type="PANTHER" id="PTHR10272:SF0">
    <property type="entry name" value="PLATELET-ACTIVATING FACTOR ACETYLHYDROLASE"/>
    <property type="match status" value="1"/>
</dbReference>
<organism evidence="4 5">
    <name type="scientific">Chitinophaga oryziterrae</name>
    <dbReference type="NCBI Taxonomy" id="1031224"/>
    <lineage>
        <taxon>Bacteria</taxon>
        <taxon>Pseudomonadati</taxon>
        <taxon>Bacteroidota</taxon>
        <taxon>Chitinophagia</taxon>
        <taxon>Chitinophagales</taxon>
        <taxon>Chitinophagaceae</taxon>
        <taxon>Chitinophaga</taxon>
    </lineage>
</organism>
<reference evidence="4 5" key="1">
    <citation type="submission" date="2019-12" db="EMBL/GenBank/DDBJ databases">
        <title>The draft genomic sequence of strain Chitinophaga oryziterrae JCM 16595.</title>
        <authorList>
            <person name="Zhang X."/>
        </authorList>
    </citation>
    <scope>NUCLEOTIDE SEQUENCE [LARGE SCALE GENOMIC DNA]</scope>
    <source>
        <strain evidence="4 5">JCM 16595</strain>
    </source>
</reference>
<dbReference type="AlphaFoldDB" id="A0A6N8J9G9"/>
<dbReference type="EMBL" id="WRXO01000003">
    <property type="protein sequence ID" value="MVT41624.1"/>
    <property type="molecule type" value="Genomic_DNA"/>
</dbReference>
<dbReference type="PANTHER" id="PTHR10272">
    <property type="entry name" value="PLATELET-ACTIVATING FACTOR ACETYLHYDROLASE"/>
    <property type="match status" value="1"/>
</dbReference>
<dbReference type="Proteomes" id="UP000468388">
    <property type="component" value="Unassembled WGS sequence"/>
</dbReference>
<dbReference type="Gene3D" id="3.40.50.1820">
    <property type="entry name" value="alpha/beta hydrolase"/>
    <property type="match status" value="1"/>
</dbReference>
<evidence type="ECO:0000313" key="4">
    <source>
        <dbReference type="EMBL" id="MVT41624.1"/>
    </source>
</evidence>
<proteinExistence type="predicted"/>